<sequence length="256" mass="27132">MRNIWTLYHKEMLESLRSYKLIWVPVVFIILGIMQPLTTYYMPEILKASGNVPPGMLEGYEMPGSAVVMAQALGQYGTIGMLILVLGVMNSLAGERSSGTIEMLMAKPVAPAAIVSAKWAAQLTVLLMALGLGAAGAAYYTEQLMGPLSWSNLAAAAGLYGLWLLCAVSLTLLFSAWLRGPAAAFLGLLAAAAMSLAHSLLPSLLDWTPAALTAISAEMMTKGKGLAWGPIFSAGILIVVCVASASLFIRRNQLPE</sequence>
<dbReference type="HOGENOM" id="CLU_091969_0_0_9"/>
<protein>
    <recommendedName>
        <fullName evidence="4">ABC transporter permease</fullName>
    </recommendedName>
</protein>
<feature type="transmembrane region" description="Helical" evidence="1">
    <location>
        <begin position="109"/>
        <end position="140"/>
    </location>
</feature>
<reference evidence="2 3" key="1">
    <citation type="submission" date="2014-08" db="EMBL/GenBank/DDBJ databases">
        <title>Comparative genomics of the Paenibacillus odorifer group.</title>
        <authorList>
            <person name="den Bakker H.C."/>
            <person name="Tsai Y.-C."/>
            <person name="Martin N."/>
            <person name="Korlach J."/>
            <person name="Wiedmann M."/>
        </authorList>
    </citation>
    <scope>NUCLEOTIDE SEQUENCE [LARGE SCALE GENOMIC DNA]</scope>
    <source>
        <strain evidence="2 3">DSM 15220</strain>
    </source>
</reference>
<keyword evidence="1" id="KW-1133">Transmembrane helix</keyword>
<gene>
    <name evidence="2" type="ORF">PGRAT_28130</name>
</gene>
<dbReference type="Proteomes" id="UP000029500">
    <property type="component" value="Chromosome"/>
</dbReference>
<dbReference type="GO" id="GO:0005886">
    <property type="term" value="C:plasma membrane"/>
    <property type="evidence" value="ECO:0007669"/>
    <property type="project" value="UniProtKB-SubCell"/>
</dbReference>
<dbReference type="KEGG" id="pgm:PGRAT_28130"/>
<dbReference type="PANTHER" id="PTHR43471">
    <property type="entry name" value="ABC TRANSPORTER PERMEASE"/>
    <property type="match status" value="1"/>
</dbReference>
<dbReference type="AlphaFoldDB" id="A0A089NPM3"/>
<dbReference type="eggNOG" id="COG1277">
    <property type="taxonomic scope" value="Bacteria"/>
</dbReference>
<feature type="transmembrane region" description="Helical" evidence="1">
    <location>
        <begin position="62"/>
        <end position="88"/>
    </location>
</feature>
<feature type="transmembrane region" description="Helical" evidence="1">
    <location>
        <begin position="21"/>
        <end position="42"/>
    </location>
</feature>
<feature type="transmembrane region" description="Helical" evidence="1">
    <location>
        <begin position="225"/>
        <end position="249"/>
    </location>
</feature>
<evidence type="ECO:0000313" key="3">
    <source>
        <dbReference type="Proteomes" id="UP000029500"/>
    </source>
</evidence>
<dbReference type="STRING" id="189425.PGRAT_28130"/>
<name>A0A089NPM3_9BACL</name>
<dbReference type="RefSeq" id="WP_025704536.1">
    <property type="nucleotide sequence ID" value="NZ_CP009287.1"/>
</dbReference>
<organism evidence="2 3">
    <name type="scientific">Paenibacillus graminis</name>
    <dbReference type="NCBI Taxonomy" id="189425"/>
    <lineage>
        <taxon>Bacteria</taxon>
        <taxon>Bacillati</taxon>
        <taxon>Bacillota</taxon>
        <taxon>Bacilli</taxon>
        <taxon>Bacillales</taxon>
        <taxon>Paenibacillaceae</taxon>
        <taxon>Paenibacillus</taxon>
    </lineage>
</organism>
<dbReference type="EMBL" id="CP009287">
    <property type="protein sequence ID" value="AIQ71034.1"/>
    <property type="molecule type" value="Genomic_DNA"/>
</dbReference>
<accession>A0A089NPM3</accession>
<evidence type="ECO:0000256" key="1">
    <source>
        <dbReference type="SAM" id="Phobius"/>
    </source>
</evidence>
<keyword evidence="3" id="KW-1185">Reference proteome</keyword>
<dbReference type="GO" id="GO:0140359">
    <property type="term" value="F:ABC-type transporter activity"/>
    <property type="evidence" value="ECO:0007669"/>
    <property type="project" value="InterPro"/>
</dbReference>
<keyword evidence="1" id="KW-0472">Membrane</keyword>
<feature type="transmembrane region" description="Helical" evidence="1">
    <location>
        <begin position="160"/>
        <end position="178"/>
    </location>
</feature>
<keyword evidence="1" id="KW-0812">Transmembrane</keyword>
<dbReference type="OrthoDB" id="4187110at2"/>
<feature type="transmembrane region" description="Helical" evidence="1">
    <location>
        <begin position="185"/>
        <end position="205"/>
    </location>
</feature>
<dbReference type="Pfam" id="PF12679">
    <property type="entry name" value="ABC2_membrane_2"/>
    <property type="match status" value="1"/>
</dbReference>
<evidence type="ECO:0008006" key="4">
    <source>
        <dbReference type="Google" id="ProtNLM"/>
    </source>
</evidence>
<evidence type="ECO:0000313" key="2">
    <source>
        <dbReference type="EMBL" id="AIQ71034.1"/>
    </source>
</evidence>
<proteinExistence type="predicted"/>